<reference evidence="4 5" key="1">
    <citation type="submission" date="2016-04" db="EMBL/GenBank/DDBJ databases">
        <title>Draft genome sequence of Aeribacillus pallidus 8m3 from petroleum reservoir.</title>
        <authorList>
            <person name="Poltaraus A.B."/>
            <person name="Nazina T.N."/>
            <person name="Tourova T.P."/>
            <person name="Malakho S.M."/>
            <person name="Korshunova A.V."/>
            <person name="Sokolova D.S."/>
        </authorList>
    </citation>
    <scope>NUCLEOTIDE SEQUENCE [LARGE SCALE GENOMIC DNA]</scope>
    <source>
        <strain evidence="4 5">8m3</strain>
    </source>
</reference>
<comment type="caution">
    <text evidence="4">The sequence shown here is derived from an EMBL/GenBank/DDBJ whole genome shotgun (WGS) entry which is preliminary data.</text>
</comment>
<dbReference type="PANTHER" id="PTHR10566:SF113">
    <property type="entry name" value="PROTEIN ACTIVITY OF BC1 COMPLEX KINASE 7, CHLOROPLASTIC"/>
    <property type="match status" value="1"/>
</dbReference>
<dbReference type="InterPro" id="IPR004147">
    <property type="entry name" value="ABC1_dom"/>
</dbReference>
<sequence>MVGKRMRHIGRYRDIASALIRNGFGFVVEEMGISQFLSLPQKAFFGRKTEHHSKTIGERVRLVLEELGPTFIKLGQIASTRPDLLPEEIISELEKLQDRVPPFSFDEVREIVQSELGGEIEKIFRHFDHAPLAAASIGQVHQAVLHSGEKVAIKIQRPHISKVIETDLEILQDLAVLAEHRLKWAAKYQVRDMIEEFSKALRAELDYTIEARNADKFSKQSANEQAVYIPKVFWEYSTKRVLTMEYVEGIKLNEIEKLKTNGYHLDHITEILSKEIFRQIFMDGFFHADPHPGNVIIKQGGIIAFIDFGMTGRLTSDMKHHFSSLVISLMRQSTDGVMKAILRMGIVPEDIDLKQLRADIEDLREKYYGVPLHQVSIGEAVNDLFRAAFKHSIKIPSDLTLLGKTLLTVEGVVEKLNPDFRIIDVAEPFGRRLAKERLHPKYIAENAWKHVTDYTELLMDFPAYVAEVASLMKRGRLRHEITIPELDLFLKKLDRISNRLSFSIVLLAFSIIMVGIIIGSSMGRQSTLLWKIPAIEIGFGVATLMFLWLLFSIFKSGKF</sequence>
<evidence type="ECO:0000256" key="2">
    <source>
        <dbReference type="SAM" id="Phobius"/>
    </source>
</evidence>
<dbReference type="Pfam" id="PF03109">
    <property type="entry name" value="ABC1"/>
    <property type="match status" value="1"/>
</dbReference>
<keyword evidence="2" id="KW-0812">Transmembrane</keyword>
<dbReference type="OrthoDB" id="9795390at2"/>
<feature type="transmembrane region" description="Helical" evidence="2">
    <location>
        <begin position="532"/>
        <end position="554"/>
    </location>
</feature>
<dbReference type="GO" id="GO:0004672">
    <property type="term" value="F:protein kinase activity"/>
    <property type="evidence" value="ECO:0007669"/>
    <property type="project" value="InterPro"/>
</dbReference>
<dbReference type="GO" id="GO:0005524">
    <property type="term" value="F:ATP binding"/>
    <property type="evidence" value="ECO:0007669"/>
    <property type="project" value="InterPro"/>
</dbReference>
<organism evidence="4 5">
    <name type="scientific">Aeribacillus pallidus</name>
    <dbReference type="NCBI Taxonomy" id="33936"/>
    <lineage>
        <taxon>Bacteria</taxon>
        <taxon>Bacillati</taxon>
        <taxon>Bacillota</taxon>
        <taxon>Bacilli</taxon>
        <taxon>Bacillales</taxon>
        <taxon>Bacillaceae</taxon>
        <taxon>Aeribacillus</taxon>
    </lineage>
</organism>
<feature type="domain" description="Protein kinase" evidence="3">
    <location>
        <begin position="126"/>
        <end position="442"/>
    </location>
</feature>
<dbReference type="SUPFAM" id="SSF56112">
    <property type="entry name" value="Protein kinase-like (PK-like)"/>
    <property type="match status" value="1"/>
</dbReference>
<keyword evidence="2" id="KW-1133">Transmembrane helix</keyword>
<feature type="transmembrane region" description="Helical" evidence="2">
    <location>
        <begin position="500"/>
        <end position="520"/>
    </location>
</feature>
<evidence type="ECO:0000313" key="5">
    <source>
        <dbReference type="Proteomes" id="UP000076476"/>
    </source>
</evidence>
<keyword evidence="5" id="KW-1185">Reference proteome</keyword>
<comment type="similarity">
    <text evidence="1">Belongs to the protein kinase superfamily. ADCK protein kinase family.</text>
</comment>
<dbReference type="AlphaFoldDB" id="A0A161Y0E4"/>
<evidence type="ECO:0000259" key="3">
    <source>
        <dbReference type="PROSITE" id="PS50011"/>
    </source>
</evidence>
<keyword evidence="2" id="KW-0472">Membrane</keyword>
<accession>A0A161Y0E4</accession>
<name>A0A161Y0E4_9BACI</name>
<evidence type="ECO:0000313" key="4">
    <source>
        <dbReference type="EMBL" id="KZN95092.1"/>
    </source>
</evidence>
<dbReference type="PROSITE" id="PS50011">
    <property type="entry name" value="PROTEIN_KINASE_DOM"/>
    <property type="match status" value="1"/>
</dbReference>
<dbReference type="RefSeq" id="WP_063389221.1">
    <property type="nucleotide sequence ID" value="NZ_LWBR01000065.1"/>
</dbReference>
<dbReference type="EMBL" id="LWBR01000065">
    <property type="protein sequence ID" value="KZN95092.1"/>
    <property type="molecule type" value="Genomic_DNA"/>
</dbReference>
<dbReference type="InterPro" id="IPR050154">
    <property type="entry name" value="UbiB_kinase"/>
</dbReference>
<protein>
    <submittedName>
        <fullName evidence="4">ABC transporter</fullName>
    </submittedName>
</protein>
<dbReference type="InterPro" id="IPR011009">
    <property type="entry name" value="Kinase-like_dom_sf"/>
</dbReference>
<dbReference type="STRING" id="33936.AZI98_15805"/>
<dbReference type="Gene3D" id="1.10.510.10">
    <property type="entry name" value="Transferase(Phosphotransferase) domain 1"/>
    <property type="match status" value="1"/>
</dbReference>
<gene>
    <name evidence="4" type="ORF">AZI98_15805</name>
</gene>
<dbReference type="CDD" id="cd05121">
    <property type="entry name" value="ABC1_ADCK3-like"/>
    <property type="match status" value="1"/>
</dbReference>
<proteinExistence type="inferred from homology"/>
<dbReference type="PANTHER" id="PTHR10566">
    <property type="entry name" value="CHAPERONE-ACTIVITY OF BC1 COMPLEX CABC1 -RELATED"/>
    <property type="match status" value="1"/>
</dbReference>
<dbReference type="InterPro" id="IPR000719">
    <property type="entry name" value="Prot_kinase_dom"/>
</dbReference>
<evidence type="ECO:0000256" key="1">
    <source>
        <dbReference type="ARBA" id="ARBA00009670"/>
    </source>
</evidence>
<dbReference type="Proteomes" id="UP000076476">
    <property type="component" value="Unassembled WGS sequence"/>
</dbReference>